<gene>
    <name evidence="2" type="ORF">A2765_01345</name>
</gene>
<dbReference type="InterPro" id="IPR036388">
    <property type="entry name" value="WH-like_DNA-bd_sf"/>
</dbReference>
<accession>A0A1F6DIA7</accession>
<dbReference type="InterPro" id="IPR036390">
    <property type="entry name" value="WH_DNA-bd_sf"/>
</dbReference>
<dbReference type="Proteomes" id="UP000176377">
    <property type="component" value="Unassembled WGS sequence"/>
</dbReference>
<evidence type="ECO:0000313" key="3">
    <source>
        <dbReference type="Proteomes" id="UP000176377"/>
    </source>
</evidence>
<organism evidence="2 3">
    <name type="scientific">Candidatus Kaiserbacteria bacterium RIFCSPHIGHO2_01_FULL_56_24</name>
    <dbReference type="NCBI Taxonomy" id="1798487"/>
    <lineage>
        <taxon>Bacteria</taxon>
        <taxon>Candidatus Kaiseribacteriota</taxon>
    </lineage>
</organism>
<evidence type="ECO:0000259" key="1">
    <source>
        <dbReference type="Pfam" id="PF01978"/>
    </source>
</evidence>
<comment type="caution">
    <text evidence="2">The sequence shown here is derived from an EMBL/GenBank/DDBJ whole genome shotgun (WGS) entry which is preliminary data.</text>
</comment>
<dbReference type="Pfam" id="PF01978">
    <property type="entry name" value="TrmB"/>
    <property type="match status" value="1"/>
</dbReference>
<dbReference type="InterPro" id="IPR051797">
    <property type="entry name" value="TrmB-like"/>
</dbReference>
<dbReference type="InterPro" id="IPR002831">
    <property type="entry name" value="Tscrpt_reg_TrmB_N"/>
</dbReference>
<dbReference type="PANTHER" id="PTHR34293:SF1">
    <property type="entry name" value="HTH-TYPE TRANSCRIPTIONAL REGULATOR TRMBL2"/>
    <property type="match status" value="1"/>
</dbReference>
<dbReference type="Gene3D" id="1.10.10.10">
    <property type="entry name" value="Winged helix-like DNA-binding domain superfamily/Winged helix DNA-binding domain"/>
    <property type="match status" value="1"/>
</dbReference>
<protein>
    <recommendedName>
        <fullName evidence="1">Transcription regulator TrmB N-terminal domain-containing protein</fullName>
    </recommendedName>
</protein>
<feature type="domain" description="Transcription regulator TrmB N-terminal" evidence="1">
    <location>
        <begin position="10"/>
        <end position="75"/>
    </location>
</feature>
<dbReference type="SUPFAM" id="SSF46785">
    <property type="entry name" value="Winged helix' DNA-binding domain"/>
    <property type="match status" value="1"/>
</dbReference>
<reference evidence="2 3" key="1">
    <citation type="journal article" date="2016" name="Nat. Commun.">
        <title>Thousands of microbial genomes shed light on interconnected biogeochemical processes in an aquifer system.</title>
        <authorList>
            <person name="Anantharaman K."/>
            <person name="Brown C.T."/>
            <person name="Hug L.A."/>
            <person name="Sharon I."/>
            <person name="Castelle C.J."/>
            <person name="Probst A.J."/>
            <person name="Thomas B.C."/>
            <person name="Singh A."/>
            <person name="Wilkins M.J."/>
            <person name="Karaoz U."/>
            <person name="Brodie E.L."/>
            <person name="Williams K.H."/>
            <person name="Hubbard S.S."/>
            <person name="Banfield J.F."/>
        </authorList>
    </citation>
    <scope>NUCLEOTIDE SEQUENCE [LARGE SCALE GENOMIC DNA]</scope>
</reference>
<dbReference type="EMBL" id="MFLA01000001">
    <property type="protein sequence ID" value="OGG60742.1"/>
    <property type="molecule type" value="Genomic_DNA"/>
</dbReference>
<name>A0A1F6DIA7_9BACT</name>
<evidence type="ECO:0000313" key="2">
    <source>
        <dbReference type="EMBL" id="OGG60742.1"/>
    </source>
</evidence>
<proteinExistence type="predicted"/>
<dbReference type="CDD" id="cd00090">
    <property type="entry name" value="HTH_ARSR"/>
    <property type="match status" value="1"/>
</dbReference>
<sequence length="243" mass="28060">MKVRRTLFRRLGFGRHAEAVYDALRTGGGLTVSEIARLTGIHRPPVYESLRQLIERDLASRMKRGKRNVYAAKSPQALRAILRELERELTGEMPRIEKARPAPGSAHPEISVFDGRAGITAIFSDVVTRLPRGATFYRYTSERDLDRVNRYLPRDYRSKRDAKHLERLVISNPESGKAKRPRLERFIKFIPPEASLFDQDVIQLIYGDRVAFIDLNAERGFVVHNKQLADFQKVIFKQLYKKL</sequence>
<dbReference type="PANTHER" id="PTHR34293">
    <property type="entry name" value="HTH-TYPE TRANSCRIPTIONAL REGULATOR TRMBL2"/>
    <property type="match status" value="1"/>
</dbReference>
<dbReference type="AlphaFoldDB" id="A0A1F6DIA7"/>
<dbReference type="InterPro" id="IPR011991">
    <property type="entry name" value="ArsR-like_HTH"/>
</dbReference>